<dbReference type="InterPro" id="IPR027266">
    <property type="entry name" value="TrmE/GcvT-like"/>
</dbReference>
<reference evidence="3 4" key="1">
    <citation type="submission" date="2015-04" db="EMBL/GenBank/DDBJ databases">
        <authorList>
            <person name="Syromyatnikov M.Y."/>
            <person name="Popov V.N."/>
        </authorList>
    </citation>
    <scope>NUCLEOTIDE SEQUENCE [LARGE SCALE GENOMIC DNA]</scope>
    <source>
        <strain evidence="3 4">CECT 5292</strain>
    </source>
</reference>
<dbReference type="EMBL" id="CVQV01000004">
    <property type="protein sequence ID" value="CRK74894.1"/>
    <property type="molecule type" value="Genomic_DNA"/>
</dbReference>
<sequence length="242" mass="25996">MTDRTVFTITGPDRHNFLAGLITNSFDAQSPLTYAALLTAQGKFVADFFLLNDAEQVFLDVASTHASLLLTRLNMYKLRADVTIAQSDLSVSLGSGHADPRHPELPHRTYSAASDSNAPSAITADALSALSVRLAVPQTGIELTPDTYILEAGFERLNGIDFKKGCFVGQEICARMKHKTELKKGLVKVAHDGSANADTPITKDGKPAGHLYSVSGNLGLAHIRFDRADGMRADETALTVID</sequence>
<evidence type="ECO:0000259" key="2">
    <source>
        <dbReference type="Pfam" id="PF25455"/>
    </source>
</evidence>
<evidence type="ECO:0000313" key="3">
    <source>
        <dbReference type="EMBL" id="CRK74894.1"/>
    </source>
</evidence>
<dbReference type="InterPro" id="IPR057460">
    <property type="entry name" value="CAF17_C"/>
</dbReference>
<dbReference type="GO" id="GO:0016226">
    <property type="term" value="P:iron-sulfur cluster assembly"/>
    <property type="evidence" value="ECO:0007669"/>
    <property type="project" value="TreeGrafter"/>
</dbReference>
<dbReference type="STRING" id="282199.GCA_001049735_00933"/>
<feature type="domain" description="CAF17 C-terminal" evidence="2">
    <location>
        <begin position="183"/>
        <end position="240"/>
    </location>
</feature>
<protein>
    <submittedName>
        <fullName evidence="3">Putative global regulator</fullName>
    </submittedName>
</protein>
<dbReference type="InterPro" id="IPR045179">
    <property type="entry name" value="YgfZ/GcvT"/>
</dbReference>
<keyword evidence="4" id="KW-1185">Reference proteome</keyword>
<dbReference type="PANTHER" id="PTHR22602">
    <property type="entry name" value="TRANSFERASE CAF17, MITOCHONDRIAL-RELATED"/>
    <property type="match status" value="1"/>
</dbReference>
<dbReference type="SUPFAM" id="SSF103025">
    <property type="entry name" value="Folate-binding domain"/>
    <property type="match status" value="1"/>
</dbReference>
<dbReference type="RefSeq" id="WP_048598311.1">
    <property type="nucleotide sequence ID" value="NZ_CVPC01000004.1"/>
</dbReference>
<dbReference type="Gene3D" id="3.30.1360.120">
    <property type="entry name" value="Probable tRNA modification gtpase trme, domain 1"/>
    <property type="match status" value="2"/>
</dbReference>
<keyword evidence="1" id="KW-0809">Transit peptide</keyword>
<accession>A0A0U1NJI2</accession>
<dbReference type="InterPro" id="IPR017703">
    <property type="entry name" value="YgfZ/GCV_T_CS"/>
</dbReference>
<proteinExistence type="predicted"/>
<dbReference type="Proteomes" id="UP000048949">
    <property type="component" value="Unassembled WGS sequence"/>
</dbReference>
<dbReference type="Pfam" id="PF25455">
    <property type="entry name" value="Beta-barrel_CAF17_C"/>
    <property type="match status" value="1"/>
</dbReference>
<evidence type="ECO:0000313" key="4">
    <source>
        <dbReference type="Proteomes" id="UP000048949"/>
    </source>
</evidence>
<dbReference type="AlphaFoldDB" id="A0A0U1NJI2"/>
<dbReference type="NCBIfam" id="TIGR03317">
    <property type="entry name" value="ygfZ_signature"/>
    <property type="match status" value="1"/>
</dbReference>
<evidence type="ECO:0000256" key="1">
    <source>
        <dbReference type="ARBA" id="ARBA00022946"/>
    </source>
</evidence>
<organism evidence="3 4">
    <name type="scientific">Nereida ignava</name>
    <dbReference type="NCBI Taxonomy" id="282199"/>
    <lineage>
        <taxon>Bacteria</taxon>
        <taxon>Pseudomonadati</taxon>
        <taxon>Pseudomonadota</taxon>
        <taxon>Alphaproteobacteria</taxon>
        <taxon>Rhodobacterales</taxon>
        <taxon>Roseobacteraceae</taxon>
        <taxon>Nereida</taxon>
    </lineage>
</organism>
<name>A0A0U1NJI2_9RHOB</name>
<dbReference type="PANTHER" id="PTHR22602:SF0">
    <property type="entry name" value="TRANSFERASE CAF17, MITOCHONDRIAL-RELATED"/>
    <property type="match status" value="1"/>
</dbReference>
<gene>
    <name evidence="3" type="ORF">NIG5292_00933</name>
</gene>
<dbReference type="OrthoDB" id="9796287at2"/>
<dbReference type="PIRSF" id="PIRSF006487">
    <property type="entry name" value="GcvT"/>
    <property type="match status" value="1"/>
</dbReference>